<proteinExistence type="inferred from homology"/>
<dbReference type="RefSeq" id="WP_321535932.1">
    <property type="nucleotide sequence ID" value="NZ_JARGDL010000010.1"/>
</dbReference>
<comment type="similarity">
    <text evidence="2 9">Belongs to the alanine or glycine:cation symporter (AGCS) (TC 2.A.25) family.</text>
</comment>
<feature type="transmembrane region" description="Helical" evidence="9">
    <location>
        <begin position="20"/>
        <end position="42"/>
    </location>
</feature>
<keyword evidence="5 9" id="KW-0812">Transmembrane</keyword>
<gene>
    <name evidence="10" type="ORF">P0M35_08390</name>
</gene>
<dbReference type="PANTHER" id="PTHR30330:SF3">
    <property type="entry name" value="TRANSCRIPTIONAL REGULATOR, LRP FAMILY"/>
    <property type="match status" value="1"/>
</dbReference>
<keyword evidence="4 9" id="KW-1003">Cell membrane</keyword>
<accession>A0AAE3TCQ0</accession>
<comment type="subcellular location">
    <subcellularLocation>
        <location evidence="1 9">Cell membrane</location>
        <topology evidence="1 9">Multi-pass membrane protein</topology>
    </subcellularLocation>
</comment>
<keyword evidence="7 9" id="KW-1133">Transmembrane helix</keyword>
<evidence type="ECO:0000256" key="5">
    <source>
        <dbReference type="ARBA" id="ARBA00022692"/>
    </source>
</evidence>
<keyword evidence="6 9" id="KW-0769">Symport</keyword>
<evidence type="ECO:0000256" key="4">
    <source>
        <dbReference type="ARBA" id="ARBA00022475"/>
    </source>
</evidence>
<dbReference type="FunFam" id="1.20.1740.10:FF:000004">
    <property type="entry name" value="Sodium:alanine symporter family protein"/>
    <property type="match status" value="1"/>
</dbReference>
<evidence type="ECO:0000256" key="3">
    <source>
        <dbReference type="ARBA" id="ARBA00022448"/>
    </source>
</evidence>
<feature type="transmembrane region" description="Helical" evidence="9">
    <location>
        <begin position="343"/>
        <end position="366"/>
    </location>
</feature>
<evidence type="ECO:0000313" key="11">
    <source>
        <dbReference type="Proteomes" id="UP001221302"/>
    </source>
</evidence>
<feature type="transmembrane region" description="Helical" evidence="9">
    <location>
        <begin position="175"/>
        <end position="196"/>
    </location>
</feature>
<dbReference type="PANTHER" id="PTHR30330">
    <property type="entry name" value="AGSS FAMILY TRANSPORTER, SODIUM-ALANINE"/>
    <property type="match status" value="1"/>
</dbReference>
<dbReference type="Pfam" id="PF01235">
    <property type="entry name" value="Na_Ala_symp"/>
    <property type="match status" value="1"/>
</dbReference>
<evidence type="ECO:0000256" key="8">
    <source>
        <dbReference type="ARBA" id="ARBA00023136"/>
    </source>
</evidence>
<dbReference type="PRINTS" id="PR00175">
    <property type="entry name" value="NAALASMPORT"/>
</dbReference>
<feature type="transmembrane region" description="Helical" evidence="9">
    <location>
        <begin position="235"/>
        <end position="256"/>
    </location>
</feature>
<evidence type="ECO:0000256" key="7">
    <source>
        <dbReference type="ARBA" id="ARBA00022989"/>
    </source>
</evidence>
<feature type="transmembrane region" description="Helical" evidence="9">
    <location>
        <begin position="63"/>
        <end position="87"/>
    </location>
</feature>
<evidence type="ECO:0000256" key="6">
    <source>
        <dbReference type="ARBA" id="ARBA00022847"/>
    </source>
</evidence>
<dbReference type="GO" id="GO:0005283">
    <property type="term" value="F:amino acid:sodium symporter activity"/>
    <property type="evidence" value="ECO:0007669"/>
    <property type="project" value="InterPro"/>
</dbReference>
<keyword evidence="3 9" id="KW-0813">Transport</keyword>
<dbReference type="EMBL" id="JARGDL010000010">
    <property type="protein sequence ID" value="MDF1612165.1"/>
    <property type="molecule type" value="Genomic_DNA"/>
</dbReference>
<reference evidence="10" key="1">
    <citation type="submission" date="2023-03" db="EMBL/GenBank/DDBJ databases">
        <title>Stygiobacter electus gen. nov., sp. nov., facultatively anaerobic thermotolerant bacterium of the class Ignavibacteria from a well of Yessentuki mineral water deposit.</title>
        <authorList>
            <person name="Podosokorskaya O.A."/>
            <person name="Elcheninov A.G."/>
            <person name="Petrova N.F."/>
            <person name="Zavarzina D.G."/>
            <person name="Kublanov I.V."/>
            <person name="Merkel A.Y."/>
        </authorList>
    </citation>
    <scope>NUCLEOTIDE SEQUENCE</scope>
    <source>
        <strain evidence="10">09-Me</strain>
    </source>
</reference>
<dbReference type="Proteomes" id="UP001221302">
    <property type="component" value="Unassembled WGS sequence"/>
</dbReference>
<sequence length="445" mass="47874">MQSIENLLTEISNLIWGYPLLILLFGTHLFLTIRLKFIQRFIGKAIKISLKRNKEGKGDISQFGALTTALAATIGTGNIVGVSTAIASGGPGAVFWMWLTGVFGIATKYSEALLSVKYRIELNDGSFAGGPMYVLEKGLNKKWLGIIFAALTSVTAFGIGNMVQANSISVLVHDSIGISPWITGLILSVLTAFVIIGGIKSIAKVCEALVPFMAVFYVLGCIILLLMNIETLPESFLLIINSAFTGQAAIGGFLGAGMKEAVRFGIARGLFSNESGLGSAPIVAAAAQTKNPVRQALVSSTGTFWDTVVVCAFTGLVIVNSFEWQNGLNGAVLTKTSFSDIPVIGPTILTIGLMTFVFSTILGWSYYGEKSIEYLIGTKAVLPYRYLWVVMVFIGSIVSLNLVWTFADITNGLMAIPNLIALLFLNKVLVSETKKYLWEENLDSE</sequence>
<name>A0AAE3TCQ0_9BACT</name>
<dbReference type="InterPro" id="IPR001463">
    <property type="entry name" value="Na/Ala_symport"/>
</dbReference>
<dbReference type="AlphaFoldDB" id="A0AAE3TCQ0"/>
<evidence type="ECO:0000313" key="10">
    <source>
        <dbReference type="EMBL" id="MDF1612165.1"/>
    </source>
</evidence>
<dbReference type="GO" id="GO:0005886">
    <property type="term" value="C:plasma membrane"/>
    <property type="evidence" value="ECO:0007669"/>
    <property type="project" value="UniProtKB-SubCell"/>
</dbReference>
<evidence type="ECO:0000256" key="1">
    <source>
        <dbReference type="ARBA" id="ARBA00004651"/>
    </source>
</evidence>
<organism evidence="10 11">
    <name type="scientific">Stygiobacter electus</name>
    <dbReference type="NCBI Taxonomy" id="3032292"/>
    <lineage>
        <taxon>Bacteria</taxon>
        <taxon>Pseudomonadati</taxon>
        <taxon>Ignavibacteriota</taxon>
        <taxon>Ignavibacteria</taxon>
        <taxon>Ignavibacteriales</taxon>
        <taxon>Melioribacteraceae</taxon>
        <taxon>Stygiobacter</taxon>
    </lineage>
</organism>
<keyword evidence="8 9" id="KW-0472">Membrane</keyword>
<feature type="transmembrane region" description="Helical" evidence="9">
    <location>
        <begin position="386"/>
        <end position="407"/>
    </location>
</feature>
<protein>
    <submittedName>
        <fullName evidence="10">Sodium:alanine symporter family protein</fullName>
    </submittedName>
</protein>
<feature type="transmembrane region" description="Helical" evidence="9">
    <location>
        <begin position="413"/>
        <end position="430"/>
    </location>
</feature>
<feature type="transmembrane region" description="Helical" evidence="9">
    <location>
        <begin position="208"/>
        <end position="229"/>
    </location>
</feature>
<feature type="transmembrane region" description="Helical" evidence="9">
    <location>
        <begin position="304"/>
        <end position="323"/>
    </location>
</feature>
<dbReference type="Gene3D" id="1.20.1740.10">
    <property type="entry name" value="Amino acid/polyamine transporter I"/>
    <property type="match status" value="1"/>
</dbReference>
<keyword evidence="11" id="KW-1185">Reference proteome</keyword>
<evidence type="ECO:0000256" key="2">
    <source>
        <dbReference type="ARBA" id="ARBA00009261"/>
    </source>
</evidence>
<comment type="caution">
    <text evidence="10">The sequence shown here is derived from an EMBL/GenBank/DDBJ whole genome shotgun (WGS) entry which is preliminary data.</text>
</comment>
<evidence type="ECO:0000256" key="9">
    <source>
        <dbReference type="RuleBase" id="RU363064"/>
    </source>
</evidence>
<feature type="transmembrane region" description="Helical" evidence="9">
    <location>
        <begin position="143"/>
        <end position="163"/>
    </location>
</feature>
<dbReference type="NCBIfam" id="TIGR00835">
    <property type="entry name" value="agcS"/>
    <property type="match status" value="1"/>
</dbReference>
<feature type="transmembrane region" description="Helical" evidence="9">
    <location>
        <begin position="93"/>
        <end position="110"/>
    </location>
</feature>